<evidence type="ECO:0000259" key="12">
    <source>
        <dbReference type="Pfam" id="PF01134"/>
    </source>
</evidence>
<dbReference type="NCBIfam" id="NF003739">
    <property type="entry name" value="PRK05335.1"/>
    <property type="match status" value="1"/>
</dbReference>
<dbReference type="GO" id="GO:0002098">
    <property type="term" value="P:tRNA wobble uridine modification"/>
    <property type="evidence" value="ECO:0007669"/>
    <property type="project" value="TreeGrafter"/>
</dbReference>
<dbReference type="GO" id="GO:0005829">
    <property type="term" value="C:cytosol"/>
    <property type="evidence" value="ECO:0007669"/>
    <property type="project" value="TreeGrafter"/>
</dbReference>
<evidence type="ECO:0000256" key="6">
    <source>
        <dbReference type="ARBA" id="ARBA00022694"/>
    </source>
</evidence>
<feature type="compositionally biased region" description="Polar residues" evidence="11">
    <location>
        <begin position="460"/>
        <end position="472"/>
    </location>
</feature>
<name>A0A2W4Z3F3_9CYAN</name>
<gene>
    <name evidence="13" type="primary">gid</name>
    <name evidence="10" type="synonym">trmFO</name>
    <name evidence="13" type="ORF">DCF15_16760</name>
</gene>
<dbReference type="HAMAP" id="MF_01037">
    <property type="entry name" value="TrmFO"/>
    <property type="match status" value="1"/>
</dbReference>
<comment type="catalytic activity">
    <reaction evidence="10">
        <text>uridine(54) in tRNA + (6R)-5,10-methylene-5,6,7,8-tetrahydrofolate + NADPH + H(+) = 5-methyluridine(54) in tRNA + (6S)-5,6,7,8-tetrahydrofolate + NADP(+)</text>
        <dbReference type="Rhea" id="RHEA:62372"/>
        <dbReference type="Rhea" id="RHEA-COMP:10167"/>
        <dbReference type="Rhea" id="RHEA-COMP:10193"/>
        <dbReference type="ChEBI" id="CHEBI:15378"/>
        <dbReference type="ChEBI" id="CHEBI:15636"/>
        <dbReference type="ChEBI" id="CHEBI:57453"/>
        <dbReference type="ChEBI" id="CHEBI:57783"/>
        <dbReference type="ChEBI" id="CHEBI:58349"/>
        <dbReference type="ChEBI" id="CHEBI:65315"/>
        <dbReference type="ChEBI" id="CHEBI:74447"/>
        <dbReference type="EC" id="2.1.1.74"/>
    </reaction>
</comment>
<dbReference type="Proteomes" id="UP000249794">
    <property type="component" value="Unassembled WGS sequence"/>
</dbReference>
<dbReference type="AlphaFoldDB" id="A0A2W4Z3F3"/>
<dbReference type="EC" id="2.1.1.74" evidence="10"/>
<evidence type="ECO:0000256" key="3">
    <source>
        <dbReference type="ARBA" id="ARBA00022603"/>
    </source>
</evidence>
<evidence type="ECO:0000256" key="9">
    <source>
        <dbReference type="ARBA" id="ARBA00023027"/>
    </source>
</evidence>
<dbReference type="Gene3D" id="3.50.50.60">
    <property type="entry name" value="FAD/NAD(P)-binding domain"/>
    <property type="match status" value="2"/>
</dbReference>
<keyword evidence="6 10" id="KW-0819">tRNA processing</keyword>
<feature type="binding site" evidence="10">
    <location>
        <begin position="11"/>
        <end position="16"/>
    </location>
    <ligand>
        <name>FAD</name>
        <dbReference type="ChEBI" id="CHEBI:57692"/>
    </ligand>
</feature>
<evidence type="ECO:0000256" key="2">
    <source>
        <dbReference type="ARBA" id="ARBA00022490"/>
    </source>
</evidence>
<evidence type="ECO:0000256" key="10">
    <source>
        <dbReference type="HAMAP-Rule" id="MF_01037"/>
    </source>
</evidence>
<dbReference type="PANTHER" id="PTHR11806">
    <property type="entry name" value="GLUCOSE INHIBITED DIVISION PROTEIN A"/>
    <property type="match status" value="1"/>
</dbReference>
<dbReference type="STRING" id="1850361.GCA_001650195_02506"/>
<keyword evidence="4 10" id="KW-0285">Flavoprotein</keyword>
<dbReference type="InterPro" id="IPR040131">
    <property type="entry name" value="MnmG_N"/>
</dbReference>
<reference evidence="13 14" key="2">
    <citation type="submission" date="2018-06" db="EMBL/GenBank/DDBJ databases">
        <title>Metagenomic assembly of (sub)arctic Cyanobacteria and their associated microbiome from non-axenic cultures.</title>
        <authorList>
            <person name="Baurain D."/>
        </authorList>
    </citation>
    <scope>NUCLEOTIDE SEQUENCE [LARGE SCALE GENOMIC DNA]</scope>
    <source>
        <strain evidence="13">ULC027bin1</strain>
    </source>
</reference>
<dbReference type="EMBL" id="QBMP01000209">
    <property type="protein sequence ID" value="PZO49578.1"/>
    <property type="molecule type" value="Genomic_DNA"/>
</dbReference>
<keyword evidence="9 10" id="KW-0520">NAD</keyword>
<accession>A0A2W4Z3F3</accession>
<keyword evidence="5 10" id="KW-0808">Transferase</keyword>
<proteinExistence type="inferred from homology"/>
<reference evidence="14" key="1">
    <citation type="submission" date="2018-04" db="EMBL/GenBank/DDBJ databases">
        <authorList>
            <person name="Cornet L."/>
        </authorList>
    </citation>
    <scope>NUCLEOTIDE SEQUENCE [LARGE SCALE GENOMIC DNA]</scope>
</reference>
<evidence type="ECO:0000313" key="14">
    <source>
        <dbReference type="Proteomes" id="UP000249794"/>
    </source>
</evidence>
<keyword evidence="2 10" id="KW-0963">Cytoplasm</keyword>
<protein>
    <recommendedName>
        <fullName evidence="10">Methylenetetrahydrofolate--tRNA-(uracil-5-)-methyltransferase TrmFO</fullName>
        <ecNumber evidence="10">2.1.1.74</ecNumber>
    </recommendedName>
    <alternativeName>
        <fullName evidence="10">Folate-dependent tRNA (uracil-5-)-methyltransferase</fullName>
    </alternativeName>
    <alternativeName>
        <fullName evidence="10">Folate-dependent tRNA(M-5-U54)-methyltransferase</fullName>
    </alternativeName>
</protein>
<organism evidence="13 14">
    <name type="scientific">Phormidesmis priestleyi</name>
    <dbReference type="NCBI Taxonomy" id="268141"/>
    <lineage>
        <taxon>Bacteria</taxon>
        <taxon>Bacillati</taxon>
        <taxon>Cyanobacteriota</taxon>
        <taxon>Cyanophyceae</taxon>
        <taxon>Leptolyngbyales</taxon>
        <taxon>Leptolyngbyaceae</taxon>
        <taxon>Phormidesmis</taxon>
    </lineage>
</organism>
<evidence type="ECO:0000256" key="4">
    <source>
        <dbReference type="ARBA" id="ARBA00022630"/>
    </source>
</evidence>
<dbReference type="InterPro" id="IPR036188">
    <property type="entry name" value="FAD/NAD-bd_sf"/>
</dbReference>
<dbReference type="GO" id="GO:0050660">
    <property type="term" value="F:flavin adenine dinucleotide binding"/>
    <property type="evidence" value="ECO:0007669"/>
    <property type="project" value="UniProtKB-UniRule"/>
</dbReference>
<evidence type="ECO:0000256" key="8">
    <source>
        <dbReference type="ARBA" id="ARBA00022857"/>
    </source>
</evidence>
<comment type="catalytic activity">
    <reaction evidence="10">
        <text>uridine(54) in tRNA + (6R)-5,10-methylene-5,6,7,8-tetrahydrofolate + NADH + H(+) = 5-methyluridine(54) in tRNA + (6S)-5,6,7,8-tetrahydrofolate + NAD(+)</text>
        <dbReference type="Rhea" id="RHEA:16873"/>
        <dbReference type="Rhea" id="RHEA-COMP:10167"/>
        <dbReference type="Rhea" id="RHEA-COMP:10193"/>
        <dbReference type="ChEBI" id="CHEBI:15378"/>
        <dbReference type="ChEBI" id="CHEBI:15636"/>
        <dbReference type="ChEBI" id="CHEBI:57453"/>
        <dbReference type="ChEBI" id="CHEBI:57540"/>
        <dbReference type="ChEBI" id="CHEBI:57945"/>
        <dbReference type="ChEBI" id="CHEBI:65315"/>
        <dbReference type="ChEBI" id="CHEBI:74447"/>
        <dbReference type="EC" id="2.1.1.74"/>
    </reaction>
</comment>
<keyword evidence="3 10" id="KW-0489">Methyltransferase</keyword>
<comment type="caution">
    <text evidence="13">The sequence shown here is derived from an EMBL/GenBank/DDBJ whole genome shotgun (WGS) entry which is preliminary data.</text>
</comment>
<dbReference type="Pfam" id="PF01134">
    <property type="entry name" value="GIDA"/>
    <property type="match status" value="1"/>
</dbReference>
<dbReference type="PANTHER" id="PTHR11806:SF2">
    <property type="entry name" value="METHYLENETETRAHYDROFOLATE--TRNA-(URACIL-5-)-METHYLTRANSFERASE TRMFO"/>
    <property type="match status" value="1"/>
</dbReference>
<evidence type="ECO:0000256" key="1">
    <source>
        <dbReference type="ARBA" id="ARBA00001974"/>
    </source>
</evidence>
<keyword evidence="8 10" id="KW-0521">NADP</keyword>
<comment type="similarity">
    <text evidence="10">Belongs to the MnmG family. TrmFO subfamily.</text>
</comment>
<dbReference type="NCBIfam" id="TIGR00137">
    <property type="entry name" value="gid_trmFO"/>
    <property type="match status" value="1"/>
</dbReference>
<feature type="region of interest" description="Disordered" evidence="11">
    <location>
        <begin position="459"/>
        <end position="482"/>
    </location>
</feature>
<evidence type="ECO:0000256" key="5">
    <source>
        <dbReference type="ARBA" id="ARBA00022679"/>
    </source>
</evidence>
<dbReference type="InterPro" id="IPR004417">
    <property type="entry name" value="TrmFO"/>
</dbReference>
<keyword evidence="7 10" id="KW-0274">FAD</keyword>
<evidence type="ECO:0000313" key="13">
    <source>
        <dbReference type="EMBL" id="PZO49578.1"/>
    </source>
</evidence>
<dbReference type="GO" id="GO:0047151">
    <property type="term" value="F:tRNA (uracil(54)-C5)-methyltransferase activity, 5,10-methylenetetrahydrofolate-dependent"/>
    <property type="evidence" value="ECO:0007669"/>
    <property type="project" value="UniProtKB-UniRule"/>
</dbReference>
<feature type="domain" description="MnmG N-terminal" evidence="12">
    <location>
        <begin position="7"/>
        <end position="381"/>
    </location>
</feature>
<dbReference type="InterPro" id="IPR002218">
    <property type="entry name" value="MnmG-rel"/>
</dbReference>
<dbReference type="GO" id="GO:0030488">
    <property type="term" value="P:tRNA methylation"/>
    <property type="evidence" value="ECO:0007669"/>
    <property type="project" value="TreeGrafter"/>
</dbReference>
<evidence type="ECO:0000256" key="7">
    <source>
        <dbReference type="ARBA" id="ARBA00022827"/>
    </source>
</evidence>
<comment type="cofactor">
    <cofactor evidence="1 10">
        <name>FAD</name>
        <dbReference type="ChEBI" id="CHEBI:57692"/>
    </cofactor>
</comment>
<sequence length="482" mass="52621">MSNQEPIHVIGGGLAGTEAAWQIARAGVPVVLHEMRPVKTSPAHHSEDLAELVCSNSFGAMGTDRASGLLHEELRRLGSVVIAKADEHAVPAGGALAVDRGVFGKDLTQTLATHPLIDLRRDEVQRIPETGIVVLATGPLTSQALSEDLERLAGQAYMSFFDAASPIIVGESIDLDVAFMASRYDRGEAAYLNCPMNKAQYLAFYAELCAAEQAELKDFERETAKFFEACLPIEEMARRGEETMRYGPLKPVGLFDTEKFGAFDAPDNKMNKPYAVVQLRQEDKAGQLWNMVGFQTNLRWGEQKRVFRMIPGLENAEFVRMGVMHRNTFINSPELLTGGLQFKSRPTLLAAGQLVGTEGYTAAIAGGWLAGTNAARLALGKSPLTLPLTTMIGALTGFISAAEPKHFQPMPPNFGIIPPLAKKVRNKRDRYGLYRDRAFTDLHTWAIEQGLRLIEPPLSESESAATRPSAQLLSAPEYSLAK</sequence>
<comment type="subcellular location">
    <subcellularLocation>
        <location evidence="10">Cytoplasm</location>
    </subcellularLocation>
</comment>
<comment type="function">
    <text evidence="10">Catalyzes the folate-dependent formation of 5-methyl-uridine at position 54 (M-5-U54) in all tRNAs.</text>
</comment>
<evidence type="ECO:0000256" key="11">
    <source>
        <dbReference type="SAM" id="MobiDB-lite"/>
    </source>
</evidence>
<dbReference type="SUPFAM" id="SSF51905">
    <property type="entry name" value="FAD/NAD(P)-binding domain"/>
    <property type="match status" value="1"/>
</dbReference>